<proteinExistence type="predicted"/>
<dbReference type="InterPro" id="IPR030395">
    <property type="entry name" value="GP_PDE_dom"/>
</dbReference>
<dbReference type="AlphaFoldDB" id="A0A381XII7"/>
<dbReference type="PROSITE" id="PS51704">
    <property type="entry name" value="GP_PDE"/>
    <property type="match status" value="1"/>
</dbReference>
<evidence type="ECO:0000259" key="1">
    <source>
        <dbReference type="PROSITE" id="PS51704"/>
    </source>
</evidence>
<sequence length="251" mass="27688">VDYPRTEDGIEIIAHRGFSGVAPENTVSAIEAALEEGADAVEFDIQFTSDGSAVLFHDDTLERTTNGSGLIRKQTLEELATLDAGSWFSSQFRGEPIPTLALALSCIDLRMTRVYAEVKGSAKHDEVDRIVQTVGEISDEVHMVFIAIDWSVLDRLRVLHSELNIGYIVEQASRAEEAIARASRDSRALINFDAKILLDNPEVADYAIREGIDMVAWTVDDSTDATRLLEIGVRRITTNQVAALLKWKATL</sequence>
<organism evidence="2">
    <name type="scientific">marine metagenome</name>
    <dbReference type="NCBI Taxonomy" id="408172"/>
    <lineage>
        <taxon>unclassified sequences</taxon>
        <taxon>metagenomes</taxon>
        <taxon>ecological metagenomes</taxon>
    </lineage>
</organism>
<evidence type="ECO:0000313" key="2">
    <source>
        <dbReference type="EMBL" id="SVA64575.1"/>
    </source>
</evidence>
<gene>
    <name evidence="2" type="ORF">METZ01_LOCUS117429</name>
</gene>
<dbReference type="EMBL" id="UINC01015314">
    <property type="protein sequence ID" value="SVA64575.1"/>
    <property type="molecule type" value="Genomic_DNA"/>
</dbReference>
<dbReference type="GO" id="GO:0006629">
    <property type="term" value="P:lipid metabolic process"/>
    <property type="evidence" value="ECO:0007669"/>
    <property type="project" value="InterPro"/>
</dbReference>
<feature type="domain" description="GP-PDE" evidence="1">
    <location>
        <begin position="10"/>
        <end position="248"/>
    </location>
</feature>
<dbReference type="SUPFAM" id="SSF51695">
    <property type="entry name" value="PLC-like phosphodiesterases"/>
    <property type="match status" value="1"/>
</dbReference>
<dbReference type="InterPro" id="IPR017946">
    <property type="entry name" value="PLC-like_Pdiesterase_TIM-brl"/>
</dbReference>
<reference evidence="2" key="1">
    <citation type="submission" date="2018-05" db="EMBL/GenBank/DDBJ databases">
        <authorList>
            <person name="Lanie J.A."/>
            <person name="Ng W.-L."/>
            <person name="Kazmierczak K.M."/>
            <person name="Andrzejewski T.M."/>
            <person name="Davidsen T.M."/>
            <person name="Wayne K.J."/>
            <person name="Tettelin H."/>
            <person name="Glass J.I."/>
            <person name="Rusch D."/>
            <person name="Podicherti R."/>
            <person name="Tsui H.-C.T."/>
            <person name="Winkler M.E."/>
        </authorList>
    </citation>
    <scope>NUCLEOTIDE SEQUENCE</scope>
</reference>
<name>A0A381XII7_9ZZZZ</name>
<feature type="non-terminal residue" evidence="2">
    <location>
        <position position="1"/>
    </location>
</feature>
<dbReference type="Pfam" id="PF03009">
    <property type="entry name" value="GDPD"/>
    <property type="match status" value="1"/>
</dbReference>
<dbReference type="PANTHER" id="PTHR46211:SF14">
    <property type="entry name" value="GLYCEROPHOSPHODIESTER PHOSPHODIESTERASE"/>
    <property type="match status" value="1"/>
</dbReference>
<accession>A0A381XII7</accession>
<protein>
    <recommendedName>
        <fullName evidence="1">GP-PDE domain-containing protein</fullName>
    </recommendedName>
</protein>
<dbReference type="GO" id="GO:0008081">
    <property type="term" value="F:phosphoric diester hydrolase activity"/>
    <property type="evidence" value="ECO:0007669"/>
    <property type="project" value="InterPro"/>
</dbReference>
<dbReference type="Gene3D" id="3.20.20.190">
    <property type="entry name" value="Phosphatidylinositol (PI) phosphodiesterase"/>
    <property type="match status" value="1"/>
</dbReference>
<dbReference type="PANTHER" id="PTHR46211">
    <property type="entry name" value="GLYCEROPHOSPHORYL DIESTER PHOSPHODIESTERASE"/>
    <property type="match status" value="1"/>
</dbReference>